<dbReference type="InterPro" id="IPR039261">
    <property type="entry name" value="FNR_nucleotide-bd"/>
</dbReference>
<organism evidence="2 3">
    <name type="scientific">Aphanomyces stellatus</name>
    <dbReference type="NCBI Taxonomy" id="120398"/>
    <lineage>
        <taxon>Eukaryota</taxon>
        <taxon>Sar</taxon>
        <taxon>Stramenopiles</taxon>
        <taxon>Oomycota</taxon>
        <taxon>Saprolegniomycetes</taxon>
        <taxon>Saprolegniales</taxon>
        <taxon>Verrucalvaceae</taxon>
        <taxon>Aphanomyces</taxon>
    </lineage>
</organism>
<name>A0A485L5W2_9STRA</name>
<evidence type="ECO:0000313" key="3">
    <source>
        <dbReference type="Proteomes" id="UP000332933"/>
    </source>
</evidence>
<dbReference type="OrthoDB" id="436496at2759"/>
<gene>
    <name evidence="2" type="primary">Aste57867_16623</name>
    <name evidence="1" type="ORF">As57867_016566</name>
    <name evidence="2" type="ORF">ASTE57867_16623</name>
</gene>
<dbReference type="Proteomes" id="UP000332933">
    <property type="component" value="Unassembled WGS sequence"/>
</dbReference>
<accession>A0A485L5W2</accession>
<reference evidence="2 3" key="1">
    <citation type="submission" date="2019-03" db="EMBL/GenBank/DDBJ databases">
        <authorList>
            <person name="Gaulin E."/>
            <person name="Dumas B."/>
        </authorList>
    </citation>
    <scope>NUCLEOTIDE SEQUENCE [LARGE SCALE GENOMIC DNA]</scope>
    <source>
        <strain evidence="2">CBS 568.67</strain>
    </source>
</reference>
<evidence type="ECO:0000313" key="1">
    <source>
        <dbReference type="EMBL" id="KAF0692282.1"/>
    </source>
</evidence>
<dbReference type="EMBL" id="VJMH01005907">
    <property type="protein sequence ID" value="KAF0692282.1"/>
    <property type="molecule type" value="Genomic_DNA"/>
</dbReference>
<protein>
    <submittedName>
        <fullName evidence="2">Aste57867_16623 protein</fullName>
    </submittedName>
</protein>
<keyword evidence="3" id="KW-1185">Reference proteome</keyword>
<evidence type="ECO:0000313" key="2">
    <source>
        <dbReference type="EMBL" id="VFT93394.1"/>
    </source>
</evidence>
<proteinExistence type="predicted"/>
<dbReference type="EMBL" id="CAADRA010005928">
    <property type="protein sequence ID" value="VFT93394.1"/>
    <property type="molecule type" value="Genomic_DNA"/>
</dbReference>
<reference evidence="1" key="2">
    <citation type="submission" date="2019-06" db="EMBL/GenBank/DDBJ databases">
        <title>Genomics analysis of Aphanomyces spp. identifies a new class of oomycete effector associated with host adaptation.</title>
        <authorList>
            <person name="Gaulin E."/>
        </authorList>
    </citation>
    <scope>NUCLEOTIDE SEQUENCE</scope>
    <source>
        <strain evidence="1">CBS 578.67</strain>
    </source>
</reference>
<dbReference type="AlphaFoldDB" id="A0A485L5W2"/>
<sequence length="143" mass="15128">MMLEGLYRSRDAWPGTVVSLQCAASLDDVAPFKTGVPTNIHWEASLVYYASTVTPQKLMEIAPESLANGAVVYASGPAKFVETTHEAWAAAGGAADCVVEYSFVNNRQFPLSATSKPALLLATSDGCVEDNKVGQSRSSLRAG</sequence>
<dbReference type="SUPFAM" id="SSF52343">
    <property type="entry name" value="Ferredoxin reductase-like, C-terminal NADP-linked domain"/>
    <property type="match status" value="1"/>
</dbReference>